<reference evidence="2 3" key="1">
    <citation type="journal article" date="2019" name="Sci. Rep.">
        <title>Orb-weaving spider Araneus ventricosus genome elucidates the spidroin gene catalogue.</title>
        <authorList>
            <person name="Kono N."/>
            <person name="Nakamura H."/>
            <person name="Ohtoshi R."/>
            <person name="Moran D.A.P."/>
            <person name="Shinohara A."/>
            <person name="Yoshida Y."/>
            <person name="Fujiwara M."/>
            <person name="Mori M."/>
            <person name="Tomita M."/>
            <person name="Arakawa K."/>
        </authorList>
    </citation>
    <scope>NUCLEOTIDE SEQUENCE [LARGE SCALE GENOMIC DNA]</scope>
</reference>
<accession>A0A4Y2QRF9</accession>
<evidence type="ECO:0000313" key="3">
    <source>
        <dbReference type="Proteomes" id="UP000499080"/>
    </source>
</evidence>
<feature type="compositionally biased region" description="Low complexity" evidence="1">
    <location>
        <begin position="18"/>
        <end position="30"/>
    </location>
</feature>
<name>A0A4Y2QRF9_ARAVE</name>
<proteinExistence type="predicted"/>
<gene>
    <name evidence="2" type="ORF">AVEN_249445_1</name>
</gene>
<evidence type="ECO:0000313" key="2">
    <source>
        <dbReference type="EMBL" id="GBN65893.1"/>
    </source>
</evidence>
<evidence type="ECO:0000256" key="1">
    <source>
        <dbReference type="SAM" id="MobiDB-lite"/>
    </source>
</evidence>
<dbReference type="Proteomes" id="UP000499080">
    <property type="component" value="Unassembled WGS sequence"/>
</dbReference>
<keyword evidence="3" id="KW-1185">Reference proteome</keyword>
<feature type="compositionally biased region" description="Polar residues" evidence="1">
    <location>
        <begin position="39"/>
        <end position="54"/>
    </location>
</feature>
<dbReference type="EMBL" id="BGPR01014592">
    <property type="protein sequence ID" value="GBN65893.1"/>
    <property type="molecule type" value="Genomic_DNA"/>
</dbReference>
<organism evidence="2 3">
    <name type="scientific">Araneus ventricosus</name>
    <name type="common">Orbweaver spider</name>
    <name type="synonym">Epeira ventricosa</name>
    <dbReference type="NCBI Taxonomy" id="182803"/>
    <lineage>
        <taxon>Eukaryota</taxon>
        <taxon>Metazoa</taxon>
        <taxon>Ecdysozoa</taxon>
        <taxon>Arthropoda</taxon>
        <taxon>Chelicerata</taxon>
        <taxon>Arachnida</taxon>
        <taxon>Araneae</taxon>
        <taxon>Araneomorphae</taxon>
        <taxon>Entelegynae</taxon>
        <taxon>Araneoidea</taxon>
        <taxon>Araneidae</taxon>
        <taxon>Araneus</taxon>
    </lineage>
</organism>
<dbReference type="AlphaFoldDB" id="A0A4Y2QRF9"/>
<feature type="region of interest" description="Disordered" evidence="1">
    <location>
        <begin position="1"/>
        <end position="54"/>
    </location>
</feature>
<comment type="caution">
    <text evidence="2">The sequence shown here is derived from an EMBL/GenBank/DDBJ whole genome shotgun (WGS) entry which is preliminary data.</text>
</comment>
<sequence length="137" mass="15176">MLVKNQVPVKGNVRQESGELQESENSSQESGDARDASQELGNASQELGNASQESGCFCDCTRNELSILYMLYFNLNVLDHGFEDLPGEETQGREIRCHQSDYNAGDLHDLTHAAGVFGPSFLSIWARFLYFPTSPNP</sequence>
<protein>
    <submittedName>
        <fullName evidence="2">Uncharacterized protein</fullName>
    </submittedName>
</protein>